<gene>
    <name evidence="3" type="ORF">PHMEG_00011238</name>
</gene>
<feature type="transmembrane region" description="Helical" evidence="2">
    <location>
        <begin position="282"/>
        <end position="298"/>
    </location>
</feature>
<dbReference type="PANTHER" id="PTHR11439:SF440">
    <property type="entry name" value="INTEGRASE CATALYTIC DOMAIN-CONTAINING PROTEIN"/>
    <property type="match status" value="1"/>
</dbReference>
<keyword evidence="2" id="KW-1133">Transmembrane helix</keyword>
<dbReference type="OrthoDB" id="123335at2759"/>
<proteinExistence type="predicted"/>
<evidence type="ECO:0000313" key="3">
    <source>
        <dbReference type="EMBL" id="OWZ15174.1"/>
    </source>
</evidence>
<dbReference type="PANTHER" id="PTHR11439">
    <property type="entry name" value="GAG-POL-RELATED RETROTRANSPOSON"/>
    <property type="match status" value="1"/>
</dbReference>
<keyword evidence="4" id="KW-1185">Reference proteome</keyword>
<keyword evidence="2" id="KW-0472">Membrane</keyword>
<protein>
    <submittedName>
        <fullName evidence="3">Pol Polyprotein</fullName>
    </submittedName>
</protein>
<organism evidence="3 4">
    <name type="scientific">Phytophthora megakarya</name>
    <dbReference type="NCBI Taxonomy" id="4795"/>
    <lineage>
        <taxon>Eukaryota</taxon>
        <taxon>Sar</taxon>
        <taxon>Stramenopiles</taxon>
        <taxon>Oomycota</taxon>
        <taxon>Peronosporomycetes</taxon>
        <taxon>Peronosporales</taxon>
        <taxon>Peronosporaceae</taxon>
        <taxon>Phytophthora</taxon>
    </lineage>
</organism>
<evidence type="ECO:0000256" key="1">
    <source>
        <dbReference type="SAM" id="MobiDB-lite"/>
    </source>
</evidence>
<comment type="caution">
    <text evidence="3">The sequence shown here is derived from an EMBL/GenBank/DDBJ whole genome shotgun (WGS) entry which is preliminary data.</text>
</comment>
<reference evidence="4" key="1">
    <citation type="submission" date="2017-03" db="EMBL/GenBank/DDBJ databases">
        <title>Phytopthora megakarya and P. palmivora, two closely related causual agents of cacao black pod achieved similar genome size and gene model numbers by different mechanisms.</title>
        <authorList>
            <person name="Ali S."/>
            <person name="Shao J."/>
            <person name="Larry D.J."/>
            <person name="Kronmiller B."/>
            <person name="Shen D."/>
            <person name="Strem M.D."/>
            <person name="Melnick R.L."/>
            <person name="Guiltinan M.J."/>
            <person name="Tyler B.M."/>
            <person name="Meinhardt L.W."/>
            <person name="Bailey B.A."/>
        </authorList>
    </citation>
    <scope>NUCLEOTIDE SEQUENCE [LARGE SCALE GENOMIC DNA]</scope>
    <source>
        <strain evidence="4">zdho120</strain>
    </source>
</reference>
<dbReference type="Proteomes" id="UP000198211">
    <property type="component" value="Unassembled WGS sequence"/>
</dbReference>
<feature type="region of interest" description="Disordered" evidence="1">
    <location>
        <begin position="13"/>
        <end position="41"/>
    </location>
</feature>
<name>A0A225WCP4_9STRA</name>
<dbReference type="STRING" id="4795.A0A225WCP4"/>
<evidence type="ECO:0000313" key="4">
    <source>
        <dbReference type="Proteomes" id="UP000198211"/>
    </source>
</evidence>
<evidence type="ECO:0000256" key="2">
    <source>
        <dbReference type="SAM" id="Phobius"/>
    </source>
</evidence>
<dbReference type="EMBL" id="NBNE01001179">
    <property type="protein sequence ID" value="OWZ15174.1"/>
    <property type="molecule type" value="Genomic_DNA"/>
</dbReference>
<sequence>MLEKFGLAKATPVRVPIGGEDGDEDGELLPSDDRGSPQRPTVRTFQSLAGSLLWIARCTLPDIAYAIHCVTRHSHAPRENDWRLAKKITKYLKGTKDLKFRMGRDKDAGEHDGILVETYSDADYAADKADLMSRVIDDGGGVRGGITNNGGNAENSRAAKGDRCLIKPAAVLHVDNQAAIAQIEGEDASGRAKHIDVSTYSWFVTLLLPTNIDIYVLGEDVRAHVQRAEKLLARVTTTQSVIAAPAEYVLVLKSFFPCKKMVMFELEYGFGALRFFQMTIKLTRLSLIGAVSSLLFFYRRM</sequence>
<accession>A0A225WCP4</accession>
<keyword evidence="2" id="KW-0812">Transmembrane</keyword>
<dbReference type="AlphaFoldDB" id="A0A225WCP4"/>